<proteinExistence type="predicted"/>
<protein>
    <submittedName>
        <fullName evidence="1">Uncharacterized protein</fullName>
    </submittedName>
</protein>
<evidence type="ECO:0000313" key="2">
    <source>
        <dbReference type="Proteomes" id="UP001516023"/>
    </source>
</evidence>
<dbReference type="EMBL" id="JABMIG020000074">
    <property type="protein sequence ID" value="KAL3795146.1"/>
    <property type="molecule type" value="Genomic_DNA"/>
</dbReference>
<dbReference type="AlphaFoldDB" id="A0ABD3Q538"/>
<accession>A0ABD3Q538</accession>
<reference evidence="1 2" key="1">
    <citation type="journal article" date="2020" name="G3 (Bethesda)">
        <title>Improved Reference Genome for Cyclotella cryptica CCMP332, a Model for Cell Wall Morphogenesis, Salinity Adaptation, and Lipid Production in Diatoms (Bacillariophyta).</title>
        <authorList>
            <person name="Roberts W.R."/>
            <person name="Downey K.M."/>
            <person name="Ruck E.C."/>
            <person name="Traller J.C."/>
            <person name="Alverson A.J."/>
        </authorList>
    </citation>
    <scope>NUCLEOTIDE SEQUENCE [LARGE SCALE GENOMIC DNA]</scope>
    <source>
        <strain evidence="1 2">CCMP332</strain>
    </source>
</reference>
<keyword evidence="2" id="KW-1185">Reference proteome</keyword>
<comment type="caution">
    <text evidence="1">The sequence shown here is derived from an EMBL/GenBank/DDBJ whole genome shotgun (WGS) entry which is preliminary data.</text>
</comment>
<dbReference type="Proteomes" id="UP001516023">
    <property type="component" value="Unassembled WGS sequence"/>
</dbReference>
<organism evidence="1 2">
    <name type="scientific">Cyclotella cryptica</name>
    <dbReference type="NCBI Taxonomy" id="29204"/>
    <lineage>
        <taxon>Eukaryota</taxon>
        <taxon>Sar</taxon>
        <taxon>Stramenopiles</taxon>
        <taxon>Ochrophyta</taxon>
        <taxon>Bacillariophyta</taxon>
        <taxon>Coscinodiscophyceae</taxon>
        <taxon>Thalassiosirophycidae</taxon>
        <taxon>Stephanodiscales</taxon>
        <taxon>Stephanodiscaceae</taxon>
        <taxon>Cyclotella</taxon>
    </lineage>
</organism>
<gene>
    <name evidence="1" type="ORF">HJC23_007374</name>
</gene>
<sequence length="67" mass="7942">MYTIFFFTIPAYMLRLKQRSLLRIQDVSIGTMWAAFSTYNLIRTSIWHLRSAQLQRRTERSVVVSTA</sequence>
<name>A0ABD3Q538_9STRA</name>
<evidence type="ECO:0000313" key="1">
    <source>
        <dbReference type="EMBL" id="KAL3795146.1"/>
    </source>
</evidence>